<dbReference type="EMBL" id="JASOLY010000018">
    <property type="protein sequence ID" value="MDK6869070.1"/>
    <property type="molecule type" value="Genomic_DNA"/>
</dbReference>
<comment type="function">
    <text evidence="12">Catalyzes the attachment of serine to tRNA(Ser). Is also able to aminoacylate tRNA(Sec) with serine, to form the misacylated tRNA L-seryl-tRNA(Sec), which will be further converted into selenocysteinyl-tRNA(Sec).</text>
</comment>
<dbReference type="GO" id="GO:0005524">
    <property type="term" value="F:ATP binding"/>
    <property type="evidence" value="ECO:0007669"/>
    <property type="project" value="UniProtKB-UniRule"/>
</dbReference>
<feature type="compositionally biased region" description="Basic and acidic residues" evidence="15">
    <location>
        <begin position="43"/>
        <end position="55"/>
    </location>
</feature>
<evidence type="ECO:0000256" key="15">
    <source>
        <dbReference type="SAM" id="MobiDB-lite"/>
    </source>
</evidence>
<gene>
    <name evidence="12 17" type="primary">serS</name>
    <name evidence="17" type="ORF">QP354_08320</name>
</gene>
<dbReference type="AlphaFoldDB" id="A0AAW6XQN3"/>
<feature type="binding site" evidence="13">
    <location>
        <position position="388"/>
    </location>
    <ligand>
        <name>L-serine</name>
        <dbReference type="ChEBI" id="CHEBI:33384"/>
    </ligand>
</feature>
<evidence type="ECO:0000256" key="2">
    <source>
        <dbReference type="ARBA" id="ARBA00005045"/>
    </source>
</evidence>
<keyword evidence="5 12" id="KW-0436">Ligase</keyword>
<dbReference type="InterPro" id="IPR045864">
    <property type="entry name" value="aa-tRNA-synth_II/BPL/LPL"/>
</dbReference>
<keyword evidence="6 12" id="KW-0547">Nucleotide-binding</keyword>
<evidence type="ECO:0000256" key="13">
    <source>
        <dbReference type="PIRSR" id="PIRSR001529-1"/>
    </source>
</evidence>
<comment type="domain">
    <text evidence="12">Consists of two distinct domains, a catalytic core and a N-terminal extension that is involved in tRNA binding.</text>
</comment>
<evidence type="ECO:0000313" key="17">
    <source>
        <dbReference type="EMBL" id="MDK6869070.1"/>
    </source>
</evidence>
<name>A0AAW6XQN3_9LACO</name>
<evidence type="ECO:0000256" key="11">
    <source>
        <dbReference type="ARBA" id="ARBA00048823"/>
    </source>
</evidence>
<evidence type="ECO:0000256" key="3">
    <source>
        <dbReference type="ARBA" id="ARBA00010728"/>
    </source>
</evidence>
<evidence type="ECO:0000256" key="14">
    <source>
        <dbReference type="PIRSR" id="PIRSR001529-2"/>
    </source>
</evidence>
<accession>A0AAW6XQN3</accession>
<dbReference type="InterPro" id="IPR015866">
    <property type="entry name" value="Ser-tRNA-synth_1_N"/>
</dbReference>
<dbReference type="CDD" id="cd00770">
    <property type="entry name" value="SerRS_core"/>
    <property type="match status" value="1"/>
</dbReference>
<dbReference type="RefSeq" id="WP_144842209.1">
    <property type="nucleotide sequence ID" value="NZ_JASOLY010000018.1"/>
</dbReference>
<dbReference type="Proteomes" id="UP001232113">
    <property type="component" value="Unassembled WGS sequence"/>
</dbReference>
<comment type="subunit">
    <text evidence="12">Homodimer. The tRNA molecule binds across the dimer.</text>
</comment>
<evidence type="ECO:0000256" key="8">
    <source>
        <dbReference type="ARBA" id="ARBA00022917"/>
    </source>
</evidence>
<dbReference type="PIRSF" id="PIRSF001529">
    <property type="entry name" value="Ser-tRNA-synth_IIa"/>
    <property type="match status" value="1"/>
</dbReference>
<dbReference type="GO" id="GO:0016260">
    <property type="term" value="P:selenocysteine biosynthetic process"/>
    <property type="evidence" value="ECO:0007669"/>
    <property type="project" value="UniProtKB-UniRule"/>
</dbReference>
<comment type="caution">
    <text evidence="12">Lacks conserved residue(s) required for the propagation of feature annotation.</text>
</comment>
<dbReference type="SUPFAM" id="SSF55681">
    <property type="entry name" value="Class II aaRS and biotin synthetases"/>
    <property type="match status" value="1"/>
</dbReference>
<dbReference type="HAMAP" id="MF_00176">
    <property type="entry name" value="Ser_tRNA_synth_type1"/>
    <property type="match status" value="1"/>
</dbReference>
<dbReference type="PANTHER" id="PTHR43697:SF1">
    <property type="entry name" value="SERINE--TRNA LIGASE"/>
    <property type="match status" value="1"/>
</dbReference>
<evidence type="ECO:0000259" key="16">
    <source>
        <dbReference type="PROSITE" id="PS50862"/>
    </source>
</evidence>
<comment type="pathway">
    <text evidence="2 12">Aminoacyl-tRNA biosynthesis; selenocysteinyl-tRNA(Sec) biosynthesis; L-seryl-tRNA(Sec) from L-serine and tRNA(Sec): step 1/1.</text>
</comment>
<evidence type="ECO:0000256" key="7">
    <source>
        <dbReference type="ARBA" id="ARBA00022840"/>
    </source>
</evidence>
<dbReference type="InterPro" id="IPR002314">
    <property type="entry name" value="aa-tRNA-synt_IIb"/>
</dbReference>
<dbReference type="EC" id="6.1.1.11" evidence="12"/>
<dbReference type="InterPro" id="IPR042103">
    <property type="entry name" value="SerRS_1_N_sf"/>
</dbReference>
<evidence type="ECO:0000256" key="1">
    <source>
        <dbReference type="ARBA" id="ARBA00004496"/>
    </source>
</evidence>
<evidence type="ECO:0000256" key="5">
    <source>
        <dbReference type="ARBA" id="ARBA00022598"/>
    </source>
</evidence>
<dbReference type="InterPro" id="IPR010978">
    <property type="entry name" value="tRNA-bd_arm"/>
</dbReference>
<keyword evidence="4 12" id="KW-0963">Cytoplasm</keyword>
<feature type="binding site" evidence="13">
    <location>
        <position position="237"/>
    </location>
    <ligand>
        <name>L-serine</name>
        <dbReference type="ChEBI" id="CHEBI:33384"/>
    </ligand>
</feature>
<proteinExistence type="inferred from homology"/>
<dbReference type="Pfam" id="PF00587">
    <property type="entry name" value="tRNA-synt_2b"/>
    <property type="match status" value="1"/>
</dbReference>
<dbReference type="PRINTS" id="PR00981">
    <property type="entry name" value="TRNASYNTHSER"/>
</dbReference>
<dbReference type="GO" id="GO:0004828">
    <property type="term" value="F:serine-tRNA ligase activity"/>
    <property type="evidence" value="ECO:0007669"/>
    <property type="project" value="UniProtKB-UniRule"/>
</dbReference>
<dbReference type="GO" id="GO:0140096">
    <property type="term" value="F:catalytic activity, acting on a protein"/>
    <property type="evidence" value="ECO:0007669"/>
    <property type="project" value="UniProtKB-ARBA"/>
</dbReference>
<feature type="binding site" evidence="12 13">
    <location>
        <position position="291"/>
    </location>
    <ligand>
        <name>L-serine</name>
        <dbReference type="ChEBI" id="CHEBI:33384"/>
    </ligand>
</feature>
<sequence length="436" mass="49570">MLDIKVIRENLDWSKKKLATRGIKPEELDKLVAIDKERREALTKSEQLKQKRNEVSDQIAQAKRNKEDASDAIKAMREVGKEIKDLDKEVEDLTQKQKYILLRLPNFPADSDPIGPDESYNEEVRKWNEPTKFDFEPKPHWEIGTELNILDWDTAAKVSGARFVYYKGAGALLERAVSNFFLDENTKDGYTEVIPPYLVNDASMQGTGQFPKFTEDVYTIVDNDDPDKPRDLTLIPTAEVPLVNYFRGKILDAKQLPINVTAFSPAFRSEAGSAGRDTRGLIRMHEFRKVEMVKIVDEDSSWDELEKLTHNAEHLLQKLGLPYHVVALSTGDASFTSAKTYDLEVWMPAQDKYREISSCSNCTDFQARRSLIRYRDENGKLHLAHTLNGSGLAVGRTVAAILENYQNEDGTVDVPEALQPYMHGMKVITKEPKFGK</sequence>
<feature type="domain" description="Aminoacyl-transfer RNA synthetases class-II family profile" evidence="16">
    <location>
        <begin position="173"/>
        <end position="415"/>
    </location>
</feature>
<dbReference type="InterPro" id="IPR002317">
    <property type="entry name" value="Ser-tRNA-ligase_type_1"/>
</dbReference>
<keyword evidence="7 12" id="KW-0067">ATP-binding</keyword>
<dbReference type="Gene3D" id="1.10.287.40">
    <property type="entry name" value="Serine-tRNA synthetase, tRNA binding domain"/>
    <property type="match status" value="1"/>
</dbReference>
<keyword evidence="8 12" id="KW-0648">Protein biosynthesis</keyword>
<comment type="catalytic activity">
    <reaction evidence="10 12">
        <text>tRNA(Sec) + L-serine + ATP = L-seryl-tRNA(Sec) + AMP + diphosphate + H(+)</text>
        <dbReference type="Rhea" id="RHEA:42580"/>
        <dbReference type="Rhea" id="RHEA-COMP:9742"/>
        <dbReference type="Rhea" id="RHEA-COMP:10128"/>
        <dbReference type="ChEBI" id="CHEBI:15378"/>
        <dbReference type="ChEBI" id="CHEBI:30616"/>
        <dbReference type="ChEBI" id="CHEBI:33019"/>
        <dbReference type="ChEBI" id="CHEBI:33384"/>
        <dbReference type="ChEBI" id="CHEBI:78442"/>
        <dbReference type="ChEBI" id="CHEBI:78533"/>
        <dbReference type="ChEBI" id="CHEBI:456215"/>
        <dbReference type="EC" id="6.1.1.11"/>
    </reaction>
</comment>
<dbReference type="PROSITE" id="PS50862">
    <property type="entry name" value="AA_TRNA_LIGASE_II"/>
    <property type="match status" value="1"/>
</dbReference>
<evidence type="ECO:0000256" key="4">
    <source>
        <dbReference type="ARBA" id="ARBA00022490"/>
    </source>
</evidence>
<dbReference type="Gene3D" id="3.30.930.10">
    <property type="entry name" value="Bira Bifunctional Protein, Domain 2"/>
    <property type="match status" value="1"/>
</dbReference>
<dbReference type="GO" id="GO:0006434">
    <property type="term" value="P:seryl-tRNA aminoacylation"/>
    <property type="evidence" value="ECO:0007669"/>
    <property type="project" value="UniProtKB-UniRule"/>
</dbReference>
<dbReference type="GO" id="GO:0016740">
    <property type="term" value="F:transferase activity"/>
    <property type="evidence" value="ECO:0007669"/>
    <property type="project" value="UniProtKB-ARBA"/>
</dbReference>
<feature type="binding site" evidence="12 14">
    <location>
        <begin position="355"/>
        <end position="358"/>
    </location>
    <ligand>
        <name>ATP</name>
        <dbReference type="ChEBI" id="CHEBI:30616"/>
    </ligand>
</feature>
<comment type="similarity">
    <text evidence="3 12">Belongs to the class-II aminoacyl-tRNA synthetase family. Type-1 seryl-tRNA synthetase subfamily.</text>
</comment>
<evidence type="ECO:0000256" key="12">
    <source>
        <dbReference type="HAMAP-Rule" id="MF_00176"/>
    </source>
</evidence>
<dbReference type="PANTHER" id="PTHR43697">
    <property type="entry name" value="SERYL-TRNA SYNTHETASE"/>
    <property type="match status" value="1"/>
</dbReference>
<feature type="binding site" evidence="12 14">
    <location>
        <begin position="268"/>
        <end position="270"/>
    </location>
    <ligand>
        <name>ATP</name>
        <dbReference type="ChEBI" id="CHEBI:30616"/>
    </ligand>
</feature>
<comment type="subcellular location">
    <subcellularLocation>
        <location evidence="1 12">Cytoplasm</location>
    </subcellularLocation>
</comment>
<feature type="binding site" evidence="13">
    <location>
        <position position="268"/>
    </location>
    <ligand>
        <name>L-serine</name>
        <dbReference type="ChEBI" id="CHEBI:33384"/>
    </ligand>
</feature>
<evidence type="ECO:0000313" key="18">
    <source>
        <dbReference type="Proteomes" id="UP001232113"/>
    </source>
</evidence>
<dbReference type="InterPro" id="IPR033729">
    <property type="entry name" value="SerRS_core"/>
</dbReference>
<comment type="caution">
    <text evidence="17">The sequence shown here is derived from an EMBL/GenBank/DDBJ whole genome shotgun (WGS) entry which is preliminary data.</text>
</comment>
<feature type="region of interest" description="Disordered" evidence="15">
    <location>
        <begin position="43"/>
        <end position="69"/>
    </location>
</feature>
<evidence type="ECO:0000256" key="6">
    <source>
        <dbReference type="ARBA" id="ARBA00022741"/>
    </source>
</evidence>
<feature type="binding site" evidence="12">
    <location>
        <position position="390"/>
    </location>
    <ligand>
        <name>L-serine</name>
        <dbReference type="ChEBI" id="CHEBI:33384"/>
    </ligand>
</feature>
<dbReference type="GO" id="GO:0005737">
    <property type="term" value="C:cytoplasm"/>
    <property type="evidence" value="ECO:0007669"/>
    <property type="project" value="UniProtKB-SubCell"/>
</dbReference>
<dbReference type="NCBIfam" id="TIGR00414">
    <property type="entry name" value="serS"/>
    <property type="match status" value="1"/>
</dbReference>
<feature type="binding site" evidence="12">
    <location>
        <begin position="237"/>
        <end position="239"/>
    </location>
    <ligand>
        <name>L-serine</name>
        <dbReference type="ChEBI" id="CHEBI:33384"/>
    </ligand>
</feature>
<dbReference type="Pfam" id="PF02403">
    <property type="entry name" value="Seryl_tRNA_N"/>
    <property type="match status" value="1"/>
</dbReference>
<keyword evidence="9 12" id="KW-0030">Aminoacyl-tRNA synthetase</keyword>
<dbReference type="InterPro" id="IPR006195">
    <property type="entry name" value="aa-tRNA-synth_II"/>
</dbReference>
<reference evidence="17" key="1">
    <citation type="submission" date="2023-05" db="EMBL/GenBank/DDBJ databases">
        <title>Cataloging the Phylogenetic Diversity of Human Bladder Bacteria.</title>
        <authorList>
            <person name="Du J."/>
        </authorList>
    </citation>
    <scope>NUCLEOTIDE SEQUENCE</scope>
    <source>
        <strain evidence="17">UMB6975B</strain>
    </source>
</reference>
<comment type="catalytic activity">
    <reaction evidence="11 12">
        <text>tRNA(Ser) + L-serine + ATP = L-seryl-tRNA(Ser) + AMP + diphosphate + H(+)</text>
        <dbReference type="Rhea" id="RHEA:12292"/>
        <dbReference type="Rhea" id="RHEA-COMP:9669"/>
        <dbReference type="Rhea" id="RHEA-COMP:9703"/>
        <dbReference type="ChEBI" id="CHEBI:15378"/>
        <dbReference type="ChEBI" id="CHEBI:30616"/>
        <dbReference type="ChEBI" id="CHEBI:33019"/>
        <dbReference type="ChEBI" id="CHEBI:33384"/>
        <dbReference type="ChEBI" id="CHEBI:78442"/>
        <dbReference type="ChEBI" id="CHEBI:78533"/>
        <dbReference type="ChEBI" id="CHEBI:456215"/>
        <dbReference type="EC" id="6.1.1.11"/>
    </reaction>
</comment>
<evidence type="ECO:0000256" key="10">
    <source>
        <dbReference type="ARBA" id="ARBA00047929"/>
    </source>
</evidence>
<dbReference type="SUPFAM" id="SSF46589">
    <property type="entry name" value="tRNA-binding arm"/>
    <property type="match status" value="1"/>
</dbReference>
<protein>
    <recommendedName>
        <fullName evidence="12">Serine--tRNA ligase</fullName>
        <ecNumber evidence="12">6.1.1.11</ecNumber>
    </recommendedName>
    <alternativeName>
        <fullName evidence="12">Seryl-tRNA synthetase</fullName>
        <shortName evidence="12">SerRS</shortName>
    </alternativeName>
    <alternativeName>
        <fullName evidence="12">Seryl-tRNA(Ser/Sec) synthetase</fullName>
    </alternativeName>
</protein>
<evidence type="ECO:0000256" key="9">
    <source>
        <dbReference type="ARBA" id="ARBA00023146"/>
    </source>
</evidence>
<organism evidence="17 18">
    <name type="scientific">Lactobacillus paragasseri</name>
    <dbReference type="NCBI Taxonomy" id="2107999"/>
    <lineage>
        <taxon>Bacteria</taxon>
        <taxon>Bacillati</taxon>
        <taxon>Bacillota</taxon>
        <taxon>Bacilli</taxon>
        <taxon>Lactobacillales</taxon>
        <taxon>Lactobacillaceae</taxon>
        <taxon>Lactobacillus</taxon>
    </lineage>
</organism>